<evidence type="ECO:0000256" key="6">
    <source>
        <dbReference type="SAM" id="MobiDB-lite"/>
    </source>
</evidence>
<name>A0A4Z1NIZ7_9PEZI</name>
<dbReference type="PANTHER" id="PTHR12770">
    <property type="entry name" value="RUS1 FAMILY PROTEIN C16ORF58"/>
    <property type="match status" value="1"/>
</dbReference>
<feature type="compositionally biased region" description="Low complexity" evidence="6">
    <location>
        <begin position="728"/>
        <end position="739"/>
    </location>
</feature>
<dbReference type="EMBL" id="SNSC02000020">
    <property type="protein sequence ID" value="TID15691.1"/>
    <property type="molecule type" value="Genomic_DNA"/>
</dbReference>
<evidence type="ECO:0000256" key="5">
    <source>
        <dbReference type="ARBA" id="ARBA00023136"/>
    </source>
</evidence>
<feature type="compositionally biased region" description="Basic and acidic residues" evidence="6">
    <location>
        <begin position="435"/>
        <end position="452"/>
    </location>
</feature>
<dbReference type="InterPro" id="IPR036305">
    <property type="entry name" value="RGS_sf"/>
</dbReference>
<comment type="subcellular location">
    <subcellularLocation>
        <location evidence="1">Membrane</location>
    </subcellularLocation>
</comment>
<protein>
    <submittedName>
        <fullName evidence="8">DUF647-domain-containing protein</fullName>
    </submittedName>
</protein>
<dbReference type="InterPro" id="IPR006968">
    <property type="entry name" value="RUS_fam"/>
</dbReference>
<feature type="compositionally biased region" description="Basic and acidic residues" evidence="6">
    <location>
        <begin position="387"/>
        <end position="398"/>
    </location>
</feature>
<reference evidence="8 9" key="1">
    <citation type="submission" date="2019-04" db="EMBL/GenBank/DDBJ databases">
        <title>High contiguity whole genome sequence and gene annotation resource for two Venturia nashicola isolates.</title>
        <authorList>
            <person name="Prokchorchik M."/>
            <person name="Won K."/>
            <person name="Lee Y."/>
            <person name="Choi E.D."/>
            <person name="Segonzac C."/>
            <person name="Sohn K.H."/>
        </authorList>
    </citation>
    <scope>NUCLEOTIDE SEQUENCE [LARGE SCALE GENOMIC DNA]</scope>
    <source>
        <strain evidence="8 9">PRI2</strain>
    </source>
</reference>
<feature type="compositionally biased region" description="Polar residues" evidence="6">
    <location>
        <begin position="668"/>
        <end position="725"/>
    </location>
</feature>
<proteinExistence type="inferred from homology"/>
<dbReference type="PANTHER" id="PTHR12770:SF31">
    <property type="entry name" value="RUS FAMILY MEMBER 1"/>
    <property type="match status" value="1"/>
</dbReference>
<evidence type="ECO:0000256" key="2">
    <source>
        <dbReference type="ARBA" id="ARBA00007558"/>
    </source>
</evidence>
<accession>A0A4Z1NIZ7</accession>
<gene>
    <name evidence="8" type="ORF">E6O75_ATG08019</name>
</gene>
<feature type="domain" description="RGS" evidence="7">
    <location>
        <begin position="507"/>
        <end position="624"/>
    </location>
</feature>
<dbReference type="InterPro" id="IPR044926">
    <property type="entry name" value="RGS_subdomain_2"/>
</dbReference>
<dbReference type="InterPro" id="IPR016137">
    <property type="entry name" value="RGS"/>
</dbReference>
<evidence type="ECO:0000256" key="3">
    <source>
        <dbReference type="ARBA" id="ARBA00022692"/>
    </source>
</evidence>
<feature type="region of interest" description="Disordered" evidence="6">
    <location>
        <begin position="427"/>
        <end position="453"/>
    </location>
</feature>
<keyword evidence="3" id="KW-0812">Transmembrane</keyword>
<dbReference type="Proteomes" id="UP000298493">
    <property type="component" value="Unassembled WGS sequence"/>
</dbReference>
<dbReference type="Gene3D" id="1.10.167.10">
    <property type="entry name" value="Regulator of G-protein Signalling 4, domain 2"/>
    <property type="match status" value="1"/>
</dbReference>
<dbReference type="InterPro" id="IPR054549">
    <property type="entry name" value="UVB_sens_RUS_dom"/>
</dbReference>
<evidence type="ECO:0000313" key="8">
    <source>
        <dbReference type="EMBL" id="TID15691.1"/>
    </source>
</evidence>
<evidence type="ECO:0000256" key="1">
    <source>
        <dbReference type="ARBA" id="ARBA00004370"/>
    </source>
</evidence>
<sequence length="899" mass="99317">MATILFAHRLGTSLEPECKMYRLAADYLNDTAMILDCLSPAFPKPIRVLVLSFSSILRALCGVTAGSSKASLSAHFAKWGNLGELNAKDSSQETVISLVGMLVGSVLVSRISSQFATWTAMLVLLTIHLSMNTWAVRAVSMRSLNRQRANIVLSHLVAYDKVLSPQEVSKRERIFERDGVLRGLDGQVIGYCRIGVSLQQLMKAMSRGSRTTTGSVTLHGNELARLFDLYKSETYILWFDWEASTVYILLKQGTTAQSQLKAWSQGLFLARRAAETSGDNDNDSDDLPFTGIVSSLEQTSKRFDEDIGRLRAAGWDVDICALETRSGTRLIPVAENCVLPSTHAAITILSRPKPSSLFTIRFLCIPLPAKLAFRTRRSQPQSLGTRQGEEQRAKDRPTTRRPSRGIWKSMSNRKSIRPLLRLKTSSTALNSPALSHDESKHDSIIESTKSDEEMTDYASSSVSSRPLSVAIPRTTPFSATGQYCPRRPNLSEILANSAPPPWTLSAFMAYLSQNHCLETLEFTMDASRYRKHYNKMASRSPTGEIIAGSQDCKYVSSLWQKLLEAYIVPNGPREVNIPSSVREGLIEHSNDEVPPHHLVLDTAVQKVYELMEESVLVPFLNSFYPQTAVPSSTDNSRNTSTEDVTTGSRSYDDRVTYRRARKARKTSPPLSQSMSMPYSAPAVQNRSSAPSTFTQFARTLSHSTRQISHTSSHSQPVSGRTSGSAVLSPWSSNQSESSSYPADMGLTDDTSASSPSAFGEPMTPPTTPPQCDYGSPSSVGTSNGFGSRKDSGSTWKKMRSSFGFRKKSGSLREEEMEYIGNIEDTERDDFSKGWDMFLPGALRVLGHENAQRTGEFWFLTIGYDISQTVLHFWAPVFLAKSMAGTFAELYGLVPSLAYC</sequence>
<feature type="compositionally biased region" description="Polar residues" evidence="6">
    <location>
        <begin position="628"/>
        <end position="649"/>
    </location>
</feature>
<dbReference type="Pfam" id="PF04884">
    <property type="entry name" value="UVB_sens_prot"/>
    <property type="match status" value="1"/>
</dbReference>
<feature type="region of interest" description="Disordered" evidence="6">
    <location>
        <begin position="628"/>
        <end position="795"/>
    </location>
</feature>
<dbReference type="SMART" id="SM00315">
    <property type="entry name" value="RGS"/>
    <property type="match status" value="1"/>
</dbReference>
<keyword evidence="4" id="KW-1133">Transmembrane helix</keyword>
<evidence type="ECO:0000256" key="4">
    <source>
        <dbReference type="ARBA" id="ARBA00022989"/>
    </source>
</evidence>
<feature type="region of interest" description="Disordered" evidence="6">
    <location>
        <begin position="376"/>
        <end position="408"/>
    </location>
</feature>
<dbReference type="GO" id="GO:0016020">
    <property type="term" value="C:membrane"/>
    <property type="evidence" value="ECO:0007669"/>
    <property type="project" value="UniProtKB-SubCell"/>
</dbReference>
<evidence type="ECO:0000313" key="9">
    <source>
        <dbReference type="Proteomes" id="UP000298493"/>
    </source>
</evidence>
<dbReference type="CDD" id="cd07440">
    <property type="entry name" value="RGS"/>
    <property type="match status" value="1"/>
</dbReference>
<organism evidence="8 9">
    <name type="scientific">Venturia nashicola</name>
    <dbReference type="NCBI Taxonomy" id="86259"/>
    <lineage>
        <taxon>Eukaryota</taxon>
        <taxon>Fungi</taxon>
        <taxon>Dikarya</taxon>
        <taxon>Ascomycota</taxon>
        <taxon>Pezizomycotina</taxon>
        <taxon>Dothideomycetes</taxon>
        <taxon>Pleosporomycetidae</taxon>
        <taxon>Venturiales</taxon>
        <taxon>Venturiaceae</taxon>
        <taxon>Venturia</taxon>
    </lineage>
</organism>
<dbReference type="AlphaFoldDB" id="A0A4Z1NIZ7"/>
<keyword evidence="9" id="KW-1185">Reference proteome</keyword>
<dbReference type="SUPFAM" id="SSF48097">
    <property type="entry name" value="Regulator of G-protein signaling, RGS"/>
    <property type="match status" value="1"/>
</dbReference>
<dbReference type="InterPro" id="IPR055412">
    <property type="entry name" value="UVB_sens_C"/>
</dbReference>
<dbReference type="PROSITE" id="PS50132">
    <property type="entry name" value="RGS"/>
    <property type="match status" value="1"/>
</dbReference>
<dbReference type="Pfam" id="PF24160">
    <property type="entry name" value="UVB_sens_C"/>
    <property type="match status" value="1"/>
</dbReference>
<keyword evidence="5" id="KW-0472">Membrane</keyword>
<comment type="similarity">
    <text evidence="2">Belongs to the RUS1 family.</text>
</comment>
<feature type="compositionally biased region" description="Polar residues" evidence="6">
    <location>
        <begin position="775"/>
        <end position="785"/>
    </location>
</feature>
<evidence type="ECO:0000259" key="7">
    <source>
        <dbReference type="PROSITE" id="PS50132"/>
    </source>
</evidence>
<comment type="caution">
    <text evidence="8">The sequence shown here is derived from an EMBL/GenBank/DDBJ whole genome shotgun (WGS) entry which is preliminary data.</text>
</comment>
<dbReference type="Pfam" id="PF00615">
    <property type="entry name" value="RGS"/>
    <property type="match status" value="1"/>
</dbReference>